<reference evidence="2 3" key="1">
    <citation type="journal article" date="2016" name="Appl. Microbiol. Biotechnol.">
        <title>Characterization of T-DNA insertion mutants with decreased virulence in the entomopathogenic fungus Beauveria bassiana JEF-007.</title>
        <authorList>
            <person name="Kim S."/>
            <person name="Lee S.J."/>
            <person name="Nai Y.S."/>
            <person name="Yu J.S."/>
            <person name="Lee M.R."/>
            <person name="Yang Y.T."/>
            <person name="Kim J.S."/>
        </authorList>
    </citation>
    <scope>NUCLEOTIDE SEQUENCE [LARGE SCALE GENOMIC DNA]</scope>
    <source>
        <strain evidence="2 3">JEF-007</strain>
    </source>
</reference>
<dbReference type="PANTHER" id="PTHR43272:SF11">
    <property type="entry name" value="AMP-DEPENDENT SYNTHETASE_LIGASE DOMAIN-CONTAINING PROTEIN"/>
    <property type="match status" value="1"/>
</dbReference>
<dbReference type="AlphaFoldDB" id="A0A2N6NMU8"/>
<sequence length="586" mass="61702">MGNVLETLDAGLTGLFGQWNGYSTSLVTVLVVILGYRILHATDPDVHPILLARQSTASTVRNEGESAVYRSPLAPHGMPLNAGLNVKPAGASKWSRGRDGDLRDVWRKVVQGGDAGAKGKLLMVHGSQNVEEHSLVVWSLDEVWLLTCEIEDITRQINLIGQQITEQGGIRVAIYLPNSIELLAALFACAYSKNLTAVLIPFDVPEDQLVSMLRRSAVDTVITATGEFPLDAVVKAYKGLRQLIWVVDQGSAHMDWNEVPEGIGGSVSVATWQDIVRDAPAGAGRELQAVAEDTDAEPAVGDVVTFWQSGKPGAQQQEMVRFTQANLVAGVAGQLAAIPTKARLTNADLFLPADALTNINTLILTLSALYSNASVAVNSAAGSRAADLMVATQGIAPTVIVADPAVLLQTHSRAMAKLPSPLGTLAHSLSKRKLVNEGIMVTANALSAFAAAAKPALGTTPGQLRLIYTAHRAGSQQSPGLSPSELTDLRILTGARIVYALAAAKVAGAVAQTAFYDYRAELGDDKGHFGSPTSSIEVILKDSGSHKTTDERAEGEICVKGPCVSGGEARLGVVGVIRDDNTLALA</sequence>
<dbReference type="PANTHER" id="PTHR43272">
    <property type="entry name" value="LONG-CHAIN-FATTY-ACID--COA LIGASE"/>
    <property type="match status" value="1"/>
</dbReference>
<accession>A0A2N6NMU8</accession>
<gene>
    <name evidence="2" type="ORF">BM221_005179</name>
</gene>
<dbReference type="GO" id="GO:0005783">
    <property type="term" value="C:endoplasmic reticulum"/>
    <property type="evidence" value="ECO:0007669"/>
    <property type="project" value="TreeGrafter"/>
</dbReference>
<dbReference type="Gene3D" id="3.40.50.12780">
    <property type="entry name" value="N-terminal domain of ligase-like"/>
    <property type="match status" value="1"/>
</dbReference>
<dbReference type="GO" id="GO:0004467">
    <property type="term" value="F:long-chain fatty acid-CoA ligase activity"/>
    <property type="evidence" value="ECO:0007669"/>
    <property type="project" value="TreeGrafter"/>
</dbReference>
<dbReference type="InterPro" id="IPR000873">
    <property type="entry name" value="AMP-dep_synth/lig_dom"/>
</dbReference>
<dbReference type="GO" id="GO:0016020">
    <property type="term" value="C:membrane"/>
    <property type="evidence" value="ECO:0007669"/>
    <property type="project" value="TreeGrafter"/>
</dbReference>
<organism evidence="2 3">
    <name type="scientific">Beauveria bassiana</name>
    <name type="common">White muscardine disease fungus</name>
    <name type="synonym">Tritirachium shiotae</name>
    <dbReference type="NCBI Taxonomy" id="176275"/>
    <lineage>
        <taxon>Eukaryota</taxon>
        <taxon>Fungi</taxon>
        <taxon>Dikarya</taxon>
        <taxon>Ascomycota</taxon>
        <taxon>Pezizomycotina</taxon>
        <taxon>Sordariomycetes</taxon>
        <taxon>Hypocreomycetidae</taxon>
        <taxon>Hypocreales</taxon>
        <taxon>Cordycipitaceae</taxon>
        <taxon>Beauveria</taxon>
    </lineage>
</organism>
<feature type="domain" description="AMP-dependent synthetase/ligase" evidence="1">
    <location>
        <begin position="168"/>
        <end position="567"/>
    </location>
</feature>
<name>A0A2N6NMU8_BEABA</name>
<dbReference type="EMBL" id="MRVG01000005">
    <property type="protein sequence ID" value="PMB68599.1"/>
    <property type="molecule type" value="Genomic_DNA"/>
</dbReference>
<dbReference type="InterPro" id="IPR042099">
    <property type="entry name" value="ANL_N_sf"/>
</dbReference>
<dbReference type="SUPFAM" id="SSF56801">
    <property type="entry name" value="Acetyl-CoA synthetase-like"/>
    <property type="match status" value="1"/>
</dbReference>
<comment type="caution">
    <text evidence="2">The sequence shown here is derived from an EMBL/GenBank/DDBJ whole genome shotgun (WGS) entry which is preliminary data.</text>
</comment>
<dbReference type="Proteomes" id="UP000235728">
    <property type="component" value="Unassembled WGS sequence"/>
</dbReference>
<dbReference type="Pfam" id="PF00501">
    <property type="entry name" value="AMP-binding"/>
    <property type="match status" value="1"/>
</dbReference>
<protein>
    <recommendedName>
        <fullName evidence="1">AMP-dependent synthetase/ligase domain-containing protein</fullName>
    </recommendedName>
</protein>
<evidence type="ECO:0000313" key="3">
    <source>
        <dbReference type="Proteomes" id="UP000235728"/>
    </source>
</evidence>
<dbReference type="OMA" id="ADWNIYT"/>
<evidence type="ECO:0000313" key="2">
    <source>
        <dbReference type="EMBL" id="PMB68599.1"/>
    </source>
</evidence>
<proteinExistence type="predicted"/>
<evidence type="ECO:0000259" key="1">
    <source>
        <dbReference type="Pfam" id="PF00501"/>
    </source>
</evidence>